<dbReference type="GO" id="GO:0051213">
    <property type="term" value="F:dioxygenase activity"/>
    <property type="evidence" value="ECO:0007669"/>
    <property type="project" value="UniProtKB-KW"/>
</dbReference>
<dbReference type="PROSITE" id="PS51819">
    <property type="entry name" value="VOC"/>
    <property type="match status" value="1"/>
</dbReference>
<comment type="caution">
    <text evidence="3">The sequence shown here is derived from an EMBL/GenBank/DDBJ whole genome shotgun (WGS) entry which is preliminary data.</text>
</comment>
<dbReference type="Pfam" id="PF00903">
    <property type="entry name" value="Glyoxalase"/>
    <property type="match status" value="1"/>
</dbReference>
<dbReference type="eggNOG" id="COG0346">
    <property type="taxonomic scope" value="Bacteria"/>
</dbReference>
<evidence type="ECO:0000256" key="1">
    <source>
        <dbReference type="SAM" id="SignalP"/>
    </source>
</evidence>
<evidence type="ECO:0000259" key="2">
    <source>
        <dbReference type="PROSITE" id="PS51819"/>
    </source>
</evidence>
<dbReference type="Proteomes" id="UP000001601">
    <property type="component" value="Unassembled WGS sequence"/>
</dbReference>
<dbReference type="InterPro" id="IPR004360">
    <property type="entry name" value="Glyas_Fos-R_dOase_dom"/>
</dbReference>
<dbReference type="EMBL" id="AANC01000001">
    <property type="protein sequence ID" value="EAQ51052.1"/>
    <property type="molecule type" value="Genomic_DNA"/>
</dbReference>
<dbReference type="Gene3D" id="3.10.180.10">
    <property type="entry name" value="2,3-Dihydroxybiphenyl 1,2-Dioxygenase, domain 1"/>
    <property type="match status" value="1"/>
</dbReference>
<sequence>MKFISFMSKGFLIKSTILLVLALVTMNTTTAQNFKFTKDHDALLVKDLDKSAKFYSSILGLPEIYNAGLGPKFRWFALDNKVQIHLIESEEDFTPHKGVHLALNVDDLDAFMTFLKEHNVPFENWPGEANTTNTRPDGVRQIYLTDPDGYWIEVNTNKL</sequence>
<protein>
    <submittedName>
        <fullName evidence="3">Glyoxalase/bleomycin resistance protein/dioxygenase</fullName>
    </submittedName>
</protein>
<keyword evidence="4" id="KW-1185">Reference proteome</keyword>
<dbReference type="SUPFAM" id="SSF54593">
    <property type="entry name" value="Glyoxalase/Bleomycin resistance protein/Dihydroxybiphenyl dioxygenase"/>
    <property type="match status" value="1"/>
</dbReference>
<feature type="domain" description="VOC" evidence="2">
    <location>
        <begin position="37"/>
        <end position="157"/>
    </location>
</feature>
<dbReference type="InterPro" id="IPR029068">
    <property type="entry name" value="Glyas_Bleomycin-R_OHBP_Dase"/>
</dbReference>
<gene>
    <name evidence="3" type="ORF">MED217_15955</name>
</gene>
<dbReference type="PANTHER" id="PTHR21366">
    <property type="entry name" value="GLYOXALASE FAMILY PROTEIN"/>
    <property type="match status" value="1"/>
</dbReference>
<organism evidence="3 4">
    <name type="scientific">Leeuwenhoekiella blandensis (strain CECT 7118 / CCUG 51940 / KCTC 22103 / MED217)</name>
    <name type="common">Flavobacterium sp. (strain MED217)</name>
    <dbReference type="NCBI Taxonomy" id="398720"/>
    <lineage>
        <taxon>Bacteria</taxon>
        <taxon>Pseudomonadati</taxon>
        <taxon>Bacteroidota</taxon>
        <taxon>Flavobacteriia</taxon>
        <taxon>Flavobacteriales</taxon>
        <taxon>Flavobacteriaceae</taxon>
        <taxon>Leeuwenhoekiella</taxon>
    </lineage>
</organism>
<proteinExistence type="predicted"/>
<keyword evidence="3" id="KW-0560">Oxidoreductase</keyword>
<keyword evidence="3" id="KW-0223">Dioxygenase</keyword>
<dbReference type="PANTHER" id="PTHR21366:SF22">
    <property type="entry name" value="VOC DOMAIN-CONTAINING PROTEIN"/>
    <property type="match status" value="1"/>
</dbReference>
<evidence type="ECO:0000313" key="3">
    <source>
        <dbReference type="EMBL" id="EAQ51052.1"/>
    </source>
</evidence>
<dbReference type="CDD" id="cd06587">
    <property type="entry name" value="VOC"/>
    <property type="match status" value="1"/>
</dbReference>
<feature type="chain" id="PRO_5002664040" evidence="1">
    <location>
        <begin position="32"/>
        <end position="159"/>
    </location>
</feature>
<evidence type="ECO:0000313" key="4">
    <source>
        <dbReference type="Proteomes" id="UP000001601"/>
    </source>
</evidence>
<accession>A3XI43</accession>
<name>A3XI43_LEEBM</name>
<dbReference type="STRING" id="398720.MED217_15955"/>
<reference evidence="3 4" key="1">
    <citation type="journal article" date="2007" name="Nature">
        <title>Light stimulates growth of proteorhodopsin-containing marine Flavobacteria.</title>
        <authorList>
            <person name="Gomez-Consarnau L."/>
            <person name="Gonzalez J.M."/>
            <person name="Coll-Llado M."/>
            <person name="Gourdon P."/>
            <person name="Pascher T."/>
            <person name="Neutze R."/>
            <person name="Pedros-Alio C."/>
            <person name="Pinhassi J."/>
        </authorList>
    </citation>
    <scope>NUCLEOTIDE SEQUENCE [LARGE SCALE GENOMIC DNA]</scope>
    <source>
        <strain evidence="3 4">MED217</strain>
    </source>
</reference>
<keyword evidence="1" id="KW-0732">Signal</keyword>
<dbReference type="AlphaFoldDB" id="A3XI43"/>
<feature type="signal peptide" evidence="1">
    <location>
        <begin position="1"/>
        <end position="31"/>
    </location>
</feature>
<dbReference type="InterPro" id="IPR050383">
    <property type="entry name" value="GlyoxalaseI/FosfomycinResist"/>
</dbReference>
<dbReference type="InterPro" id="IPR037523">
    <property type="entry name" value="VOC_core"/>
</dbReference>
<dbReference type="HOGENOM" id="CLU_046006_12_4_10"/>